<evidence type="ECO:0000313" key="1">
    <source>
        <dbReference type="EMBL" id="MUK89639.1"/>
    </source>
</evidence>
<dbReference type="Proteomes" id="UP000469125">
    <property type="component" value="Unassembled WGS sequence"/>
</dbReference>
<evidence type="ECO:0000313" key="2">
    <source>
        <dbReference type="Proteomes" id="UP000469125"/>
    </source>
</evidence>
<dbReference type="Gene3D" id="3.40.630.30">
    <property type="match status" value="1"/>
</dbReference>
<reference evidence="1 2" key="1">
    <citation type="submission" date="2019-11" db="EMBL/GenBank/DDBJ databases">
        <authorList>
            <person name="Li X."/>
        </authorList>
    </citation>
    <scope>NUCLEOTIDE SEQUENCE [LARGE SCALE GENOMIC DNA]</scope>
    <source>
        <strain evidence="1 2">L9</strain>
    </source>
</reference>
<sequence>MNVIAAKDTSIMKLEEFLKTTPHNIHKDSLLEHGYVVEMNENIKGCFVLSPVNDGVYWLKQLYVSQEEAKNLPVLLETIITMAKGLQAKKLYVHSHQPVVDILLDALQFHPQERALLVDNPPRTRGNWWAYDVS</sequence>
<gene>
    <name evidence="1" type="ORF">GMD78_14820</name>
</gene>
<keyword evidence="2" id="KW-1185">Reference proteome</keyword>
<dbReference type="InterPro" id="IPR008929">
    <property type="entry name" value="Chondroitin_lyas"/>
</dbReference>
<accession>A0A6N8FP98</accession>
<dbReference type="SUPFAM" id="SSF48230">
    <property type="entry name" value="Chondroitin AC/alginate lyase"/>
    <property type="match status" value="1"/>
</dbReference>
<dbReference type="EMBL" id="WOCA01000013">
    <property type="protein sequence ID" value="MUK89639.1"/>
    <property type="molecule type" value="Genomic_DNA"/>
</dbReference>
<name>A0A6N8FP98_9BACI</name>
<dbReference type="RefSeq" id="WP_155669685.1">
    <property type="nucleotide sequence ID" value="NZ_WOCA01000013.1"/>
</dbReference>
<protein>
    <submittedName>
        <fullName evidence="1">Uncharacterized protein</fullName>
    </submittedName>
</protein>
<proteinExistence type="predicted"/>
<comment type="caution">
    <text evidence="1">The sequence shown here is derived from an EMBL/GenBank/DDBJ whole genome shotgun (WGS) entry which is preliminary data.</text>
</comment>
<organism evidence="1 2">
    <name type="scientific">Ornithinibacillus caprae</name>
    <dbReference type="NCBI Taxonomy" id="2678566"/>
    <lineage>
        <taxon>Bacteria</taxon>
        <taxon>Bacillati</taxon>
        <taxon>Bacillota</taxon>
        <taxon>Bacilli</taxon>
        <taxon>Bacillales</taxon>
        <taxon>Bacillaceae</taxon>
        <taxon>Ornithinibacillus</taxon>
    </lineage>
</organism>
<dbReference type="AlphaFoldDB" id="A0A6N8FP98"/>